<dbReference type="Pfam" id="PF03061">
    <property type="entry name" value="4HBT"/>
    <property type="match status" value="1"/>
</dbReference>
<comment type="caution">
    <text evidence="3">The sequence shown here is derived from an EMBL/GenBank/DDBJ whole genome shotgun (WGS) entry which is preliminary data.</text>
</comment>
<dbReference type="InterPro" id="IPR006683">
    <property type="entry name" value="Thioestr_dom"/>
</dbReference>
<dbReference type="Proteomes" id="UP000480185">
    <property type="component" value="Unassembled WGS sequence"/>
</dbReference>
<keyword evidence="4" id="KW-1185">Reference proteome</keyword>
<reference evidence="3 4" key="1">
    <citation type="submission" date="2019-11" db="EMBL/GenBank/DDBJ databases">
        <authorList>
            <person name="Li J."/>
        </authorList>
    </citation>
    <scope>NUCLEOTIDE SEQUENCE [LARGE SCALE GENOMIC DNA]</scope>
    <source>
        <strain evidence="3 4">J4</strain>
    </source>
</reference>
<organism evidence="3 4">
    <name type="scientific">Salinibacillus xinjiangensis</name>
    <dbReference type="NCBI Taxonomy" id="1229268"/>
    <lineage>
        <taxon>Bacteria</taxon>
        <taxon>Bacillati</taxon>
        <taxon>Bacillota</taxon>
        <taxon>Bacilli</taxon>
        <taxon>Bacillales</taxon>
        <taxon>Bacillaceae</taxon>
        <taxon>Salinibacillus</taxon>
    </lineage>
</organism>
<dbReference type="Gene3D" id="3.10.129.10">
    <property type="entry name" value="Hotdog Thioesterase"/>
    <property type="match status" value="1"/>
</dbReference>
<dbReference type="AlphaFoldDB" id="A0A6G1X1R4"/>
<dbReference type="RefSeq" id="WP_153726799.1">
    <property type="nucleotide sequence ID" value="NZ_WJNH01000001.1"/>
</dbReference>
<evidence type="ECO:0000256" key="1">
    <source>
        <dbReference type="ARBA" id="ARBA00022801"/>
    </source>
</evidence>
<dbReference type="GO" id="GO:0016289">
    <property type="term" value="F:acyl-CoA hydrolase activity"/>
    <property type="evidence" value="ECO:0007669"/>
    <property type="project" value="UniProtKB-ARBA"/>
</dbReference>
<evidence type="ECO:0000313" key="3">
    <source>
        <dbReference type="EMBL" id="MRG84825.1"/>
    </source>
</evidence>
<keyword evidence="1" id="KW-0378">Hydrolase</keyword>
<feature type="domain" description="Thioesterase" evidence="2">
    <location>
        <begin position="75"/>
        <end position="151"/>
    </location>
</feature>
<protein>
    <submittedName>
        <fullName evidence="3">Hotdog fold thioesterase</fullName>
    </submittedName>
</protein>
<dbReference type="EMBL" id="WJNH01000001">
    <property type="protein sequence ID" value="MRG84825.1"/>
    <property type="molecule type" value="Genomic_DNA"/>
</dbReference>
<gene>
    <name evidence="3" type="ORF">GH754_00630</name>
</gene>
<accession>A0A6G1X1R4</accession>
<dbReference type="SUPFAM" id="SSF54637">
    <property type="entry name" value="Thioesterase/thiol ester dehydrase-isomerase"/>
    <property type="match status" value="1"/>
</dbReference>
<proteinExistence type="predicted"/>
<evidence type="ECO:0000313" key="4">
    <source>
        <dbReference type="Proteomes" id="UP000480185"/>
    </source>
</evidence>
<dbReference type="InterPro" id="IPR003736">
    <property type="entry name" value="PAAI_dom"/>
</dbReference>
<dbReference type="InterPro" id="IPR029069">
    <property type="entry name" value="HotDog_dom_sf"/>
</dbReference>
<evidence type="ECO:0000259" key="2">
    <source>
        <dbReference type="Pfam" id="PF03061"/>
    </source>
</evidence>
<name>A0A6G1X1R4_9BACI</name>
<dbReference type="OrthoDB" id="328435at2"/>
<dbReference type="CDD" id="cd03443">
    <property type="entry name" value="PaaI_thioesterase"/>
    <property type="match status" value="1"/>
</dbReference>
<sequence length="173" mass="19618">MGVNQTRTCETRQQSIKQIEQRLHHCSEQELSILEHTINALEQTSSMHLIGRFLGIKQVDNQMIMKLGPQNENIYGVAQGGAVYTLADVAIGFHIKERLPENKQVYTLELKVNFLKKGEGEKLIAKPKIVQWGGRIVVSECSVYNEDNEVVAQALGTFYVKKIRNQESGEDYK</sequence>
<dbReference type="NCBIfam" id="TIGR00369">
    <property type="entry name" value="unchar_dom_1"/>
    <property type="match status" value="1"/>
</dbReference>